<feature type="binding site" evidence="10">
    <location>
        <position position="171"/>
    </location>
    <ligand>
        <name>substrate</name>
    </ligand>
</feature>
<reference evidence="12 13" key="1">
    <citation type="submission" date="2018-11" db="EMBL/GenBank/DDBJ databases">
        <title>Genomic Encyclopedia of Type Strains, Phase IV (KMG-IV): sequencing the most valuable type-strain genomes for metagenomic binning, comparative biology and taxonomic classification.</title>
        <authorList>
            <person name="Goeker M."/>
        </authorList>
    </citation>
    <scope>NUCLEOTIDE SEQUENCE [LARGE SCALE GENOMIC DNA]</scope>
    <source>
        <strain evidence="12 13">DSM 100275</strain>
    </source>
</reference>
<keyword evidence="9 10" id="KW-0119">Carbohydrate metabolism</keyword>
<feature type="binding site" evidence="10">
    <location>
        <position position="64"/>
    </location>
    <ligand>
        <name>substrate</name>
    </ligand>
</feature>
<feature type="binding site" evidence="10">
    <location>
        <position position="171"/>
    </location>
    <ligand>
        <name>Zn(2+)</name>
        <dbReference type="ChEBI" id="CHEBI:29105"/>
    </ligand>
</feature>
<dbReference type="GO" id="GO:0005737">
    <property type="term" value="C:cytoplasm"/>
    <property type="evidence" value="ECO:0007669"/>
    <property type="project" value="UniProtKB-SubCell"/>
</dbReference>
<feature type="binding site" evidence="10">
    <location>
        <position position="64"/>
    </location>
    <ligand>
        <name>Zn(2+)</name>
        <dbReference type="ChEBI" id="CHEBI:29105"/>
    </ligand>
</feature>
<accession>A0A3N1XSJ7</accession>
<feature type="binding site" evidence="10">
    <location>
        <begin position="51"/>
        <end position="53"/>
    </location>
    <ligand>
        <name>substrate</name>
    </ligand>
</feature>
<feature type="binding site" evidence="10">
    <location>
        <begin position="93"/>
        <end position="94"/>
    </location>
    <ligand>
        <name>substrate</name>
    </ligand>
</feature>
<dbReference type="EMBL" id="RJVI01000003">
    <property type="protein sequence ID" value="ROR29615.1"/>
    <property type="molecule type" value="Genomic_DNA"/>
</dbReference>
<dbReference type="Proteomes" id="UP000276634">
    <property type="component" value="Unassembled WGS sequence"/>
</dbReference>
<dbReference type="GO" id="GO:0097367">
    <property type="term" value="F:carbohydrate derivative binding"/>
    <property type="evidence" value="ECO:0007669"/>
    <property type="project" value="InterPro"/>
</dbReference>
<keyword evidence="7 10" id="KW-0862">Zinc</keyword>
<dbReference type="GO" id="GO:0008968">
    <property type="term" value="F:D-sedoheptulose 7-phosphate isomerase activity"/>
    <property type="evidence" value="ECO:0007669"/>
    <property type="project" value="UniProtKB-UniRule"/>
</dbReference>
<keyword evidence="8 10" id="KW-0413">Isomerase</keyword>
<comment type="pathway">
    <text evidence="10">Carbohydrate biosynthesis; D-glycero-D-manno-heptose 7-phosphate biosynthesis; D-glycero-alpha-D-manno-heptose 7-phosphate and D-glycero-beta-D-manno-heptose 7-phosphate from sedoheptulose 7-phosphate: step 1/1.</text>
</comment>
<comment type="cofactor">
    <cofactor evidence="10">
        <name>Zn(2+)</name>
        <dbReference type="ChEBI" id="CHEBI:29105"/>
    </cofactor>
    <text evidence="10">Binds 1 zinc ion per subunit.</text>
</comment>
<keyword evidence="5 10" id="KW-0963">Cytoplasm</keyword>
<organism evidence="12 13">
    <name type="scientific">Inmirania thermothiophila</name>
    <dbReference type="NCBI Taxonomy" id="1750597"/>
    <lineage>
        <taxon>Bacteria</taxon>
        <taxon>Pseudomonadati</taxon>
        <taxon>Pseudomonadota</taxon>
        <taxon>Gammaproteobacteria</taxon>
        <taxon>Chromatiales</taxon>
        <taxon>Ectothiorhodospiraceae</taxon>
        <taxon>Inmirania</taxon>
    </lineage>
</organism>
<feature type="binding site" evidence="10">
    <location>
        <begin position="119"/>
        <end position="121"/>
    </location>
    <ligand>
        <name>substrate</name>
    </ligand>
</feature>
<dbReference type="RefSeq" id="WP_211331993.1">
    <property type="nucleotide sequence ID" value="NZ_RJVI01000003.1"/>
</dbReference>
<feature type="domain" description="SIS" evidence="11">
    <location>
        <begin position="36"/>
        <end position="195"/>
    </location>
</feature>
<dbReference type="PANTHER" id="PTHR30390:SF6">
    <property type="entry name" value="DNAA INITIATOR-ASSOCIATING PROTEIN DIAA"/>
    <property type="match status" value="1"/>
</dbReference>
<evidence type="ECO:0000259" key="11">
    <source>
        <dbReference type="PROSITE" id="PS51464"/>
    </source>
</evidence>
<dbReference type="SUPFAM" id="SSF53697">
    <property type="entry name" value="SIS domain"/>
    <property type="match status" value="1"/>
</dbReference>
<evidence type="ECO:0000256" key="4">
    <source>
        <dbReference type="ARBA" id="ARBA00009894"/>
    </source>
</evidence>
<dbReference type="EC" id="5.3.1.28" evidence="10"/>
<name>A0A3N1XSJ7_9GAMM</name>
<evidence type="ECO:0000256" key="6">
    <source>
        <dbReference type="ARBA" id="ARBA00022723"/>
    </source>
</evidence>
<keyword evidence="6 10" id="KW-0479">Metal-binding</keyword>
<evidence type="ECO:0000313" key="13">
    <source>
        <dbReference type="Proteomes" id="UP000276634"/>
    </source>
</evidence>
<proteinExistence type="inferred from homology"/>
<evidence type="ECO:0000256" key="1">
    <source>
        <dbReference type="ARBA" id="ARBA00000348"/>
    </source>
</evidence>
<evidence type="ECO:0000256" key="5">
    <source>
        <dbReference type="ARBA" id="ARBA00022490"/>
    </source>
</evidence>
<dbReference type="HAMAP" id="MF_00067">
    <property type="entry name" value="GmhA"/>
    <property type="match status" value="1"/>
</dbReference>
<dbReference type="InterPro" id="IPR004515">
    <property type="entry name" value="Phosphoheptose_Isoase"/>
</dbReference>
<dbReference type="PROSITE" id="PS51464">
    <property type="entry name" value="SIS"/>
    <property type="match status" value="1"/>
</dbReference>
<sequence>MSEQVRALVAASLEVKRAMLEDAALLAAIEEAAARCAGTLARGGRILLAGNGGSAADAQHIAAELVGRFSGERRALPAIALTTNTSTLTAVANDYGYEHVFARALEGLASRGDVFIGISTSGSSPNVLAAIDTAARLGVETIGLTGRRGGAMAGRCGLCLRVPSDETPRIQEGHILIGHILCARIEARLFGERGQA</sequence>
<evidence type="ECO:0000313" key="12">
    <source>
        <dbReference type="EMBL" id="ROR29615.1"/>
    </source>
</evidence>
<dbReference type="GO" id="GO:0008270">
    <property type="term" value="F:zinc ion binding"/>
    <property type="evidence" value="ECO:0007669"/>
    <property type="project" value="UniProtKB-UniRule"/>
</dbReference>
<dbReference type="GO" id="GO:2001061">
    <property type="term" value="P:D-glycero-D-manno-heptose 7-phosphate biosynthetic process"/>
    <property type="evidence" value="ECO:0007669"/>
    <property type="project" value="UniProtKB-UniPathway"/>
</dbReference>
<dbReference type="InterPro" id="IPR035461">
    <property type="entry name" value="GmhA/DiaA"/>
</dbReference>
<evidence type="ECO:0000256" key="2">
    <source>
        <dbReference type="ARBA" id="ARBA00003172"/>
    </source>
</evidence>
<evidence type="ECO:0000256" key="10">
    <source>
        <dbReference type="HAMAP-Rule" id="MF_00067"/>
    </source>
</evidence>
<comment type="catalytic activity">
    <reaction evidence="1 10">
        <text>2 D-sedoheptulose 7-phosphate = D-glycero-alpha-D-manno-heptose 7-phosphate + D-glycero-beta-D-manno-heptose 7-phosphate</text>
        <dbReference type="Rhea" id="RHEA:27489"/>
        <dbReference type="ChEBI" id="CHEBI:57483"/>
        <dbReference type="ChEBI" id="CHEBI:60203"/>
        <dbReference type="ChEBI" id="CHEBI:60204"/>
        <dbReference type="EC" id="5.3.1.28"/>
    </reaction>
</comment>
<evidence type="ECO:0000256" key="3">
    <source>
        <dbReference type="ARBA" id="ARBA00004496"/>
    </source>
</evidence>
<dbReference type="InterPro" id="IPR001347">
    <property type="entry name" value="SIS_dom"/>
</dbReference>
<gene>
    <name evidence="10" type="primary">gmhA</name>
    <name evidence="12" type="ORF">EDC57_2286</name>
</gene>
<evidence type="ECO:0000256" key="8">
    <source>
        <dbReference type="ARBA" id="ARBA00023235"/>
    </source>
</evidence>
<comment type="similarity">
    <text evidence="4 10">Belongs to the SIS family. GmhA subfamily.</text>
</comment>
<evidence type="ECO:0000256" key="9">
    <source>
        <dbReference type="ARBA" id="ARBA00023277"/>
    </source>
</evidence>
<dbReference type="CDD" id="cd05006">
    <property type="entry name" value="SIS_GmhA"/>
    <property type="match status" value="1"/>
</dbReference>
<dbReference type="Gene3D" id="3.40.50.10490">
    <property type="entry name" value="Glucose-6-phosphate isomerase like protein, domain 1"/>
    <property type="match status" value="1"/>
</dbReference>
<keyword evidence="13" id="KW-1185">Reference proteome</keyword>
<protein>
    <recommendedName>
        <fullName evidence="10">Phosphoheptose isomerase</fullName>
        <ecNumber evidence="10">5.3.1.28</ecNumber>
    </recommendedName>
    <alternativeName>
        <fullName evidence="10">Sedoheptulose 7-phosphate isomerase</fullName>
    </alternativeName>
</protein>
<evidence type="ECO:0000256" key="7">
    <source>
        <dbReference type="ARBA" id="ARBA00022833"/>
    </source>
</evidence>
<dbReference type="AlphaFoldDB" id="A0A3N1XSJ7"/>
<comment type="miscellaneous">
    <text evidence="10">The reaction produces a racemic mixture of D-glycero-alpha-D-manno-heptose 7-phosphate and D-glycero-beta-D-manno-heptose 7-phosphate.</text>
</comment>
<feature type="binding site" evidence="10">
    <location>
        <position position="124"/>
    </location>
    <ligand>
        <name>substrate</name>
    </ligand>
</feature>
<dbReference type="GO" id="GO:0005975">
    <property type="term" value="P:carbohydrate metabolic process"/>
    <property type="evidence" value="ECO:0007669"/>
    <property type="project" value="UniProtKB-UniRule"/>
</dbReference>
<comment type="subcellular location">
    <subcellularLocation>
        <location evidence="3 10">Cytoplasm</location>
    </subcellularLocation>
</comment>
<dbReference type="InterPro" id="IPR046348">
    <property type="entry name" value="SIS_dom_sf"/>
</dbReference>
<dbReference type="Pfam" id="PF13580">
    <property type="entry name" value="SIS_2"/>
    <property type="match status" value="1"/>
</dbReference>
<dbReference type="PANTHER" id="PTHR30390">
    <property type="entry name" value="SEDOHEPTULOSE 7-PHOSPHATE ISOMERASE / DNAA INITIATOR-ASSOCIATING FACTOR FOR REPLICATION INITIATION"/>
    <property type="match status" value="1"/>
</dbReference>
<comment type="subunit">
    <text evidence="10">Homotetramer.</text>
</comment>
<feature type="binding site" evidence="10">
    <location>
        <position position="179"/>
    </location>
    <ligand>
        <name>Zn(2+)</name>
        <dbReference type="ChEBI" id="CHEBI:29105"/>
    </ligand>
</feature>
<feature type="binding site" evidence="10">
    <location>
        <position position="60"/>
    </location>
    <ligand>
        <name>Zn(2+)</name>
        <dbReference type="ChEBI" id="CHEBI:29105"/>
    </ligand>
</feature>
<dbReference type="InterPro" id="IPR050099">
    <property type="entry name" value="SIS_GmhA/DiaA_subfam"/>
</dbReference>
<comment type="function">
    <text evidence="2 10">Catalyzes the isomerization of sedoheptulose 7-phosphate in D-glycero-D-manno-heptose 7-phosphate.</text>
</comment>
<comment type="caution">
    <text evidence="12">The sequence shown here is derived from an EMBL/GenBank/DDBJ whole genome shotgun (WGS) entry which is preliminary data.</text>
</comment>
<dbReference type="UniPathway" id="UPA00041">
    <property type="reaction ID" value="UER00436"/>
</dbReference>